<feature type="compositionally biased region" description="Basic and acidic residues" evidence="1">
    <location>
        <begin position="131"/>
        <end position="141"/>
    </location>
</feature>
<evidence type="ECO:0000313" key="2">
    <source>
        <dbReference type="EMBL" id="GBG89844.1"/>
    </source>
</evidence>
<evidence type="ECO:0008006" key="4">
    <source>
        <dbReference type="Google" id="ProtNLM"/>
    </source>
</evidence>
<dbReference type="AlphaFoldDB" id="A0A388M5I3"/>
<sequence>MTGGAGSRGAGGSGGAQFNPLSEKEMVKLRRGNIVWNFVTAGQYVGDQSKMHGERKLRCNLCGHLFQGGSSKAARHFTQSKFCKAGGMRVLMELWNDTDYTFVSSTAQRVQRWMEDEGIRDTRAPAGGQRQRMDDAERDDIQDALDEEEGREGGAREGAVADEADEAVREPNLPGEEVVMTSRGVGGAGPGTRAPRAEVERARREKRTMGQAGIEVPDTGREKRARQTTIDEMYARENLAEFTNVWLQRIYVKKLPFNAFSGAEF</sequence>
<name>A0A388M5I3_CHABU</name>
<accession>A0A388M5I3</accession>
<gene>
    <name evidence="2" type="ORF">CBR_g49694</name>
</gene>
<dbReference type="Gramene" id="GBG89844">
    <property type="protein sequence ID" value="GBG89844"/>
    <property type="gene ID" value="CBR_g49694"/>
</dbReference>
<dbReference type="EMBL" id="BFEA01000765">
    <property type="protein sequence ID" value="GBG89844.1"/>
    <property type="molecule type" value="Genomic_DNA"/>
</dbReference>
<feature type="compositionally biased region" description="Basic and acidic residues" evidence="1">
    <location>
        <begin position="114"/>
        <end position="123"/>
    </location>
</feature>
<keyword evidence="3" id="KW-1185">Reference proteome</keyword>
<comment type="caution">
    <text evidence="2">The sequence shown here is derived from an EMBL/GenBank/DDBJ whole genome shotgun (WGS) entry which is preliminary data.</text>
</comment>
<protein>
    <recommendedName>
        <fullName evidence="4">BED-type domain-containing protein</fullName>
    </recommendedName>
</protein>
<organism evidence="2 3">
    <name type="scientific">Chara braunii</name>
    <name type="common">Braun's stonewort</name>
    <dbReference type="NCBI Taxonomy" id="69332"/>
    <lineage>
        <taxon>Eukaryota</taxon>
        <taxon>Viridiplantae</taxon>
        <taxon>Streptophyta</taxon>
        <taxon>Charophyceae</taxon>
        <taxon>Charales</taxon>
        <taxon>Characeae</taxon>
        <taxon>Chara</taxon>
    </lineage>
</organism>
<feature type="region of interest" description="Disordered" evidence="1">
    <location>
        <begin position="114"/>
        <end position="210"/>
    </location>
</feature>
<evidence type="ECO:0000256" key="1">
    <source>
        <dbReference type="SAM" id="MobiDB-lite"/>
    </source>
</evidence>
<evidence type="ECO:0000313" key="3">
    <source>
        <dbReference type="Proteomes" id="UP000265515"/>
    </source>
</evidence>
<dbReference type="Proteomes" id="UP000265515">
    <property type="component" value="Unassembled WGS sequence"/>
</dbReference>
<proteinExistence type="predicted"/>
<reference evidence="2 3" key="1">
    <citation type="journal article" date="2018" name="Cell">
        <title>The Chara Genome: Secondary Complexity and Implications for Plant Terrestrialization.</title>
        <authorList>
            <person name="Nishiyama T."/>
            <person name="Sakayama H."/>
            <person name="Vries J.D."/>
            <person name="Buschmann H."/>
            <person name="Saint-Marcoux D."/>
            <person name="Ullrich K.K."/>
            <person name="Haas F.B."/>
            <person name="Vanderstraeten L."/>
            <person name="Becker D."/>
            <person name="Lang D."/>
            <person name="Vosolsobe S."/>
            <person name="Rombauts S."/>
            <person name="Wilhelmsson P.K.I."/>
            <person name="Janitza P."/>
            <person name="Kern R."/>
            <person name="Heyl A."/>
            <person name="Rumpler F."/>
            <person name="Villalobos L.I.A.C."/>
            <person name="Clay J.M."/>
            <person name="Skokan R."/>
            <person name="Toyoda A."/>
            <person name="Suzuki Y."/>
            <person name="Kagoshima H."/>
            <person name="Schijlen E."/>
            <person name="Tajeshwar N."/>
            <person name="Catarino B."/>
            <person name="Hetherington A.J."/>
            <person name="Saltykova A."/>
            <person name="Bonnot C."/>
            <person name="Breuninger H."/>
            <person name="Symeonidi A."/>
            <person name="Radhakrishnan G.V."/>
            <person name="Van Nieuwerburgh F."/>
            <person name="Deforce D."/>
            <person name="Chang C."/>
            <person name="Karol K.G."/>
            <person name="Hedrich R."/>
            <person name="Ulvskov P."/>
            <person name="Glockner G."/>
            <person name="Delwiche C.F."/>
            <person name="Petrasek J."/>
            <person name="Van de Peer Y."/>
            <person name="Friml J."/>
            <person name="Beilby M."/>
            <person name="Dolan L."/>
            <person name="Kohara Y."/>
            <person name="Sugano S."/>
            <person name="Fujiyama A."/>
            <person name="Delaux P.-M."/>
            <person name="Quint M."/>
            <person name="TheiBen G."/>
            <person name="Hagemann M."/>
            <person name="Harholt J."/>
            <person name="Dunand C."/>
            <person name="Zachgo S."/>
            <person name="Langdale J."/>
            <person name="Maumus F."/>
            <person name="Straeten D.V.D."/>
            <person name="Gould S.B."/>
            <person name="Rensing S.A."/>
        </authorList>
    </citation>
    <scope>NUCLEOTIDE SEQUENCE [LARGE SCALE GENOMIC DNA]</scope>
    <source>
        <strain evidence="2 3">S276</strain>
    </source>
</reference>